<evidence type="ECO:0000256" key="1">
    <source>
        <dbReference type="ARBA" id="ARBA00004236"/>
    </source>
</evidence>
<name>A0A835M3Q7_9MAGN</name>
<dbReference type="InterPro" id="IPR037047">
    <property type="entry name" value="PITH_dom_sf"/>
</dbReference>
<dbReference type="SUPFAM" id="SSF49899">
    <property type="entry name" value="Concanavalin A-like lectins/glucanases"/>
    <property type="match status" value="1"/>
</dbReference>
<keyword evidence="6" id="KW-1003">Cell membrane</keyword>
<evidence type="ECO:0000313" key="26">
    <source>
        <dbReference type="EMBL" id="KAF9615262.1"/>
    </source>
</evidence>
<dbReference type="GO" id="GO:0002229">
    <property type="term" value="P:defense response to oomycetes"/>
    <property type="evidence" value="ECO:0007669"/>
    <property type="project" value="UniProtKB-ARBA"/>
</dbReference>
<evidence type="ECO:0000256" key="11">
    <source>
        <dbReference type="ARBA" id="ARBA00022734"/>
    </source>
</evidence>
<evidence type="ECO:0000256" key="13">
    <source>
        <dbReference type="ARBA" id="ARBA00022777"/>
    </source>
</evidence>
<evidence type="ECO:0000256" key="15">
    <source>
        <dbReference type="ARBA" id="ARBA00022840"/>
    </source>
</evidence>
<comment type="catalytic activity">
    <reaction evidence="21">
        <text>L-seryl-[protein] + ATP = O-phospho-L-seryl-[protein] + ADP + H(+)</text>
        <dbReference type="Rhea" id="RHEA:17989"/>
        <dbReference type="Rhea" id="RHEA-COMP:9863"/>
        <dbReference type="Rhea" id="RHEA-COMP:11604"/>
        <dbReference type="ChEBI" id="CHEBI:15378"/>
        <dbReference type="ChEBI" id="CHEBI:29999"/>
        <dbReference type="ChEBI" id="CHEBI:30616"/>
        <dbReference type="ChEBI" id="CHEBI:83421"/>
        <dbReference type="ChEBI" id="CHEBI:456216"/>
        <dbReference type="EC" id="2.7.11.1"/>
    </reaction>
</comment>
<dbReference type="FunFam" id="1.10.510.10:FF:000108">
    <property type="entry name" value="L-type lectin-domain containing receptor kinase S.4"/>
    <property type="match status" value="1"/>
</dbReference>
<feature type="transmembrane region" description="Helical" evidence="23">
    <location>
        <begin position="280"/>
        <end position="302"/>
    </location>
</feature>
<dbReference type="InterPro" id="IPR010400">
    <property type="entry name" value="PITH_dom"/>
</dbReference>
<dbReference type="InterPro" id="IPR017441">
    <property type="entry name" value="Protein_kinase_ATP_BS"/>
</dbReference>
<evidence type="ECO:0000256" key="4">
    <source>
        <dbReference type="ARBA" id="ARBA00010217"/>
    </source>
</evidence>
<keyword evidence="7" id="KW-0723">Serine/threonine-protein kinase</keyword>
<evidence type="ECO:0000313" key="27">
    <source>
        <dbReference type="Proteomes" id="UP000631114"/>
    </source>
</evidence>
<evidence type="ECO:0000256" key="2">
    <source>
        <dbReference type="ARBA" id="ARBA00004479"/>
    </source>
</evidence>
<feature type="signal peptide" evidence="24">
    <location>
        <begin position="1"/>
        <end position="22"/>
    </location>
</feature>
<evidence type="ECO:0000256" key="21">
    <source>
        <dbReference type="ARBA" id="ARBA00048679"/>
    </source>
</evidence>
<keyword evidence="18" id="KW-0675">Receptor</keyword>
<evidence type="ECO:0000256" key="23">
    <source>
        <dbReference type="SAM" id="Phobius"/>
    </source>
</evidence>
<dbReference type="PROSITE" id="PS00107">
    <property type="entry name" value="PROTEIN_KINASE_ATP"/>
    <property type="match status" value="1"/>
</dbReference>
<dbReference type="InterPro" id="IPR008271">
    <property type="entry name" value="Ser/Thr_kinase_AS"/>
</dbReference>
<keyword evidence="19" id="KW-0325">Glycoprotein</keyword>
<protein>
    <recommendedName>
        <fullName evidence="5">non-specific serine/threonine protein kinase</fullName>
        <ecNumber evidence="5">2.7.11.1</ecNumber>
    </recommendedName>
</protein>
<dbReference type="InterPro" id="IPR050528">
    <property type="entry name" value="L-type_Lectin-RKs"/>
</dbReference>
<evidence type="ECO:0000256" key="16">
    <source>
        <dbReference type="ARBA" id="ARBA00022989"/>
    </source>
</evidence>
<dbReference type="InterPro" id="IPR001220">
    <property type="entry name" value="Legume_lectin_dom"/>
</dbReference>
<dbReference type="SMART" id="SM00220">
    <property type="entry name" value="S_TKc"/>
    <property type="match status" value="1"/>
</dbReference>
<evidence type="ECO:0000256" key="18">
    <source>
        <dbReference type="ARBA" id="ARBA00023170"/>
    </source>
</evidence>
<evidence type="ECO:0000256" key="14">
    <source>
        <dbReference type="ARBA" id="ARBA00022821"/>
    </source>
</evidence>
<evidence type="ECO:0000256" key="9">
    <source>
        <dbReference type="ARBA" id="ARBA00022692"/>
    </source>
</evidence>
<evidence type="ECO:0000256" key="6">
    <source>
        <dbReference type="ARBA" id="ARBA00022475"/>
    </source>
</evidence>
<dbReference type="InterPro" id="IPR013320">
    <property type="entry name" value="ConA-like_dom_sf"/>
</dbReference>
<dbReference type="Gene3D" id="2.60.120.470">
    <property type="entry name" value="PITH domain"/>
    <property type="match status" value="1"/>
</dbReference>
<evidence type="ECO:0000256" key="12">
    <source>
        <dbReference type="ARBA" id="ARBA00022741"/>
    </source>
</evidence>
<dbReference type="FunFam" id="2.60.120.200:FF:000086">
    <property type="entry name" value="L-type lectin-domain containing receptor kinase S.4"/>
    <property type="match status" value="1"/>
</dbReference>
<dbReference type="GO" id="GO:0042742">
    <property type="term" value="P:defense response to bacterium"/>
    <property type="evidence" value="ECO:0007669"/>
    <property type="project" value="UniProtKB-ARBA"/>
</dbReference>
<dbReference type="GO" id="GO:0005737">
    <property type="term" value="C:cytoplasm"/>
    <property type="evidence" value="ECO:0007669"/>
    <property type="project" value="UniProtKB-ARBA"/>
</dbReference>
<keyword evidence="27" id="KW-1185">Reference proteome</keyword>
<feature type="domain" description="Protein kinase" evidence="25">
    <location>
        <begin position="336"/>
        <end position="612"/>
    </location>
</feature>
<dbReference type="GO" id="GO:0005886">
    <property type="term" value="C:plasma membrane"/>
    <property type="evidence" value="ECO:0007669"/>
    <property type="project" value="UniProtKB-SubCell"/>
</dbReference>
<evidence type="ECO:0000256" key="5">
    <source>
        <dbReference type="ARBA" id="ARBA00012513"/>
    </source>
</evidence>
<sequence length="809" mass="89406">MRIPLMFLILILIGKHMKSYNAQDNFVFNGFLESAGGASVGTSSPVTLTNSEFFKVGHVFYSFPLSFKNSTNASVNSFSTTFIFKIGSRNPELAGHGIAFAVSPTKNIPYGSSAQYLGLFNRSNDGDPANHIVAIEFDVFENQVFSDINGNHVGIDINGLVSNISISAGYFSDDDGKFRAINLKSGDPILVWVEYNGTEKQLNVTLSPVNVPKPSRSLLSAALDLSPIILETMYVGFSSSTGRLTASQSILGWSFMMNGKAQPLDLSRLSNKIVRKKMNFLLVTLLPIAAFIFLAGIVVFVVRRKKRFEEVSEDWEVPYGPQRFAYKDLYVATKGFAAKELLGKGGFGQVFGGVLPRSKIQVAVKKVTHDSSQGMREFVAEIATIGKLQHRNIVRLLGYCRRKGELLLVYDFMPNGSLDKFLFDQSKPILKWTKRYKIIKDISLALFYLHQQWLQVVIHRDVKASNILLDGEMNAKLGDFGLAKLCAHGADPQTSRPAGTLGYIAPELARTGKASTHTDVFAFGAFLLEMACGRRPVEPRASPMDIMLVDLVTQCWRRGTILESVDPRLGDGYVVEEMELVLKLGLLCSQSVASARPSMSSVVQYLGGEARLPDGLNADCLALGFNEGYIEQAYAVCVLGFIFGFRLCHCFYRYYSTSIRSWSSCVTAGNKSTLSTWLILPEKVNNNININNFRKLPESQGTRCFGSPSGTVISTLTFALARRPGDKVRTAMDSPSQRLRERELTIQMLKACNLFRMASSWQTIRVSNIRYSEFPGVGNLTLHFPDNFGADTTQILYIGLKGEATQTPS</sequence>
<keyword evidence="13" id="KW-0418">Kinase</keyword>
<evidence type="ECO:0000256" key="19">
    <source>
        <dbReference type="ARBA" id="ARBA00023180"/>
    </source>
</evidence>
<dbReference type="Gene3D" id="3.30.200.20">
    <property type="entry name" value="Phosphorylase Kinase, domain 1"/>
    <property type="match status" value="1"/>
</dbReference>
<keyword evidence="15 22" id="KW-0067">ATP-binding</keyword>
<dbReference type="Pfam" id="PF00069">
    <property type="entry name" value="Pkinase"/>
    <property type="match status" value="1"/>
</dbReference>
<evidence type="ECO:0000256" key="8">
    <source>
        <dbReference type="ARBA" id="ARBA00022679"/>
    </source>
</evidence>
<evidence type="ECO:0000256" key="22">
    <source>
        <dbReference type="PROSITE-ProRule" id="PRU10141"/>
    </source>
</evidence>
<dbReference type="InterPro" id="IPR008979">
    <property type="entry name" value="Galactose-bd-like_sf"/>
</dbReference>
<dbReference type="Proteomes" id="UP000631114">
    <property type="component" value="Unassembled WGS sequence"/>
</dbReference>
<dbReference type="GO" id="GO:0005524">
    <property type="term" value="F:ATP binding"/>
    <property type="evidence" value="ECO:0007669"/>
    <property type="project" value="UniProtKB-UniRule"/>
</dbReference>
<reference evidence="26 27" key="1">
    <citation type="submission" date="2020-10" db="EMBL/GenBank/DDBJ databases">
        <title>The Coptis chinensis genome and diversification of protoberbering-type alkaloids.</title>
        <authorList>
            <person name="Wang B."/>
            <person name="Shu S."/>
            <person name="Song C."/>
            <person name="Liu Y."/>
        </authorList>
    </citation>
    <scope>NUCLEOTIDE SEQUENCE [LARGE SCALE GENOMIC DNA]</scope>
    <source>
        <strain evidence="26">HL-2020</strain>
        <tissue evidence="26">Leaf</tissue>
    </source>
</reference>
<dbReference type="EMBL" id="JADFTS010000003">
    <property type="protein sequence ID" value="KAF9615262.1"/>
    <property type="molecule type" value="Genomic_DNA"/>
</dbReference>
<keyword evidence="11" id="KW-0430">Lectin</keyword>
<dbReference type="FunFam" id="3.30.200.20:FF:000112">
    <property type="entry name" value="Lectin-domain containing receptor kinase A4.3"/>
    <property type="match status" value="1"/>
</dbReference>
<dbReference type="Pfam" id="PF00139">
    <property type="entry name" value="Lectin_legB"/>
    <property type="match status" value="1"/>
</dbReference>
<comment type="catalytic activity">
    <reaction evidence="20">
        <text>L-threonyl-[protein] + ATP = O-phospho-L-threonyl-[protein] + ADP + H(+)</text>
        <dbReference type="Rhea" id="RHEA:46608"/>
        <dbReference type="Rhea" id="RHEA-COMP:11060"/>
        <dbReference type="Rhea" id="RHEA-COMP:11605"/>
        <dbReference type="ChEBI" id="CHEBI:15378"/>
        <dbReference type="ChEBI" id="CHEBI:30013"/>
        <dbReference type="ChEBI" id="CHEBI:30616"/>
        <dbReference type="ChEBI" id="CHEBI:61977"/>
        <dbReference type="ChEBI" id="CHEBI:456216"/>
        <dbReference type="EC" id="2.7.11.1"/>
    </reaction>
</comment>
<dbReference type="PROSITE" id="PS00108">
    <property type="entry name" value="PROTEIN_KINASE_ST"/>
    <property type="match status" value="1"/>
</dbReference>
<dbReference type="GO" id="GO:0004674">
    <property type="term" value="F:protein serine/threonine kinase activity"/>
    <property type="evidence" value="ECO:0007669"/>
    <property type="project" value="UniProtKB-KW"/>
</dbReference>
<evidence type="ECO:0000256" key="17">
    <source>
        <dbReference type="ARBA" id="ARBA00023136"/>
    </source>
</evidence>
<evidence type="ECO:0000256" key="3">
    <source>
        <dbReference type="ARBA" id="ARBA00008536"/>
    </source>
</evidence>
<dbReference type="OrthoDB" id="543442at2759"/>
<keyword evidence="12 22" id="KW-0547">Nucleotide-binding</keyword>
<keyword evidence="8" id="KW-0808">Transferase</keyword>
<evidence type="ECO:0000256" key="7">
    <source>
        <dbReference type="ARBA" id="ARBA00022527"/>
    </source>
</evidence>
<keyword evidence="9 23" id="KW-0812">Transmembrane</keyword>
<keyword evidence="17 23" id="KW-0472">Membrane</keyword>
<comment type="similarity">
    <text evidence="3">In the N-terminal section; belongs to the leguminous lectin family.</text>
</comment>
<dbReference type="AlphaFoldDB" id="A0A835M3Q7"/>
<comment type="subcellular location">
    <subcellularLocation>
        <location evidence="1">Cell membrane</location>
    </subcellularLocation>
    <subcellularLocation>
        <location evidence="2">Membrane</location>
        <topology evidence="2">Single-pass type I membrane protein</topology>
    </subcellularLocation>
</comment>
<keyword evidence="10 24" id="KW-0732">Signal</keyword>
<keyword evidence="16 23" id="KW-1133">Transmembrane helix</keyword>
<dbReference type="CDD" id="cd06899">
    <property type="entry name" value="lectin_legume_LecRK_Arcelin_ConA"/>
    <property type="match status" value="1"/>
</dbReference>
<organism evidence="26 27">
    <name type="scientific">Coptis chinensis</name>
    <dbReference type="NCBI Taxonomy" id="261450"/>
    <lineage>
        <taxon>Eukaryota</taxon>
        <taxon>Viridiplantae</taxon>
        <taxon>Streptophyta</taxon>
        <taxon>Embryophyta</taxon>
        <taxon>Tracheophyta</taxon>
        <taxon>Spermatophyta</taxon>
        <taxon>Magnoliopsida</taxon>
        <taxon>Ranunculales</taxon>
        <taxon>Ranunculaceae</taxon>
        <taxon>Coptidoideae</taxon>
        <taxon>Coptis</taxon>
    </lineage>
</organism>
<dbReference type="InterPro" id="IPR011009">
    <property type="entry name" value="Kinase-like_dom_sf"/>
</dbReference>
<feature type="binding site" evidence="22">
    <location>
        <position position="366"/>
    </location>
    <ligand>
        <name>ATP</name>
        <dbReference type="ChEBI" id="CHEBI:30616"/>
    </ligand>
</feature>
<dbReference type="GO" id="GO:0030246">
    <property type="term" value="F:carbohydrate binding"/>
    <property type="evidence" value="ECO:0007669"/>
    <property type="project" value="UniProtKB-KW"/>
</dbReference>
<dbReference type="EC" id="2.7.11.1" evidence="5"/>
<proteinExistence type="inferred from homology"/>
<dbReference type="CDD" id="cd14066">
    <property type="entry name" value="STKc_IRAK"/>
    <property type="match status" value="1"/>
</dbReference>
<dbReference type="Gene3D" id="1.10.510.10">
    <property type="entry name" value="Transferase(Phosphotransferase) domain 1"/>
    <property type="match status" value="1"/>
</dbReference>
<dbReference type="SUPFAM" id="SSF49785">
    <property type="entry name" value="Galactose-binding domain-like"/>
    <property type="match status" value="1"/>
</dbReference>
<evidence type="ECO:0000259" key="25">
    <source>
        <dbReference type="PROSITE" id="PS50011"/>
    </source>
</evidence>
<comment type="caution">
    <text evidence="26">The sequence shown here is derived from an EMBL/GenBank/DDBJ whole genome shotgun (WGS) entry which is preliminary data.</text>
</comment>
<dbReference type="SUPFAM" id="SSF56112">
    <property type="entry name" value="Protein kinase-like (PK-like)"/>
    <property type="match status" value="1"/>
</dbReference>
<evidence type="ECO:0000256" key="24">
    <source>
        <dbReference type="SAM" id="SignalP"/>
    </source>
</evidence>
<evidence type="ECO:0000256" key="20">
    <source>
        <dbReference type="ARBA" id="ARBA00047899"/>
    </source>
</evidence>
<feature type="chain" id="PRO_5032482444" description="non-specific serine/threonine protein kinase" evidence="24">
    <location>
        <begin position="23"/>
        <end position="809"/>
    </location>
</feature>
<dbReference type="InterPro" id="IPR000719">
    <property type="entry name" value="Prot_kinase_dom"/>
</dbReference>
<accession>A0A835M3Q7</accession>
<dbReference type="Gene3D" id="2.60.120.200">
    <property type="match status" value="1"/>
</dbReference>
<comment type="similarity">
    <text evidence="4">In the C-terminal section; belongs to the protein kinase superfamily. Ser/Thr protein kinase family.</text>
</comment>
<dbReference type="Pfam" id="PF06201">
    <property type="entry name" value="PITH"/>
    <property type="match status" value="1"/>
</dbReference>
<dbReference type="PROSITE" id="PS50011">
    <property type="entry name" value="PROTEIN_KINASE_DOM"/>
    <property type="match status" value="1"/>
</dbReference>
<evidence type="ECO:0000256" key="10">
    <source>
        <dbReference type="ARBA" id="ARBA00022729"/>
    </source>
</evidence>
<keyword evidence="14" id="KW-0611">Plant defense</keyword>
<dbReference type="PANTHER" id="PTHR27007">
    <property type="match status" value="1"/>
</dbReference>
<gene>
    <name evidence="26" type="ORF">IFM89_022589</name>
</gene>